<organism evidence="3 4">
    <name type="scientific">Taphrina deformans (strain PYCC 5710 / ATCC 11124 / CBS 356.35 / IMI 108563 / JCM 9778 / NBRC 8474)</name>
    <name type="common">Peach leaf curl fungus</name>
    <name type="synonym">Lalaria deformans</name>
    <dbReference type="NCBI Taxonomy" id="1097556"/>
    <lineage>
        <taxon>Eukaryota</taxon>
        <taxon>Fungi</taxon>
        <taxon>Dikarya</taxon>
        <taxon>Ascomycota</taxon>
        <taxon>Taphrinomycotina</taxon>
        <taxon>Taphrinomycetes</taxon>
        <taxon>Taphrinales</taxon>
        <taxon>Taphrinaceae</taxon>
        <taxon>Taphrina</taxon>
    </lineage>
</organism>
<dbReference type="GO" id="GO:0005829">
    <property type="term" value="C:cytosol"/>
    <property type="evidence" value="ECO:0007669"/>
    <property type="project" value="TreeGrafter"/>
</dbReference>
<comment type="caution">
    <text evidence="3">The sequence shown here is derived from an EMBL/GenBank/DDBJ whole genome shotgun (WGS) entry which is preliminary data.</text>
</comment>
<dbReference type="InterPro" id="IPR020084">
    <property type="entry name" value="NUDIX_hydrolase_CS"/>
</dbReference>
<reference evidence="3 4" key="1">
    <citation type="journal article" date="2013" name="MBio">
        <title>Genome sequencing of the plant pathogen Taphrina deformans, the causal agent of peach leaf curl.</title>
        <authorList>
            <person name="Cisse O.H."/>
            <person name="Almeida J.M.G.C.F."/>
            <person name="Fonseca A."/>
            <person name="Kumar A.A."/>
            <person name="Salojaervi J."/>
            <person name="Overmyer K."/>
            <person name="Hauser P.M."/>
            <person name="Pagni M."/>
        </authorList>
    </citation>
    <scope>NUCLEOTIDE SEQUENCE [LARGE SCALE GENOMIC DNA]</scope>
    <source>
        <strain evidence="4">PYCC 5710 / ATCC 11124 / CBS 356.35 / IMI 108563 / JCM 9778 / NBRC 8474</strain>
    </source>
</reference>
<feature type="domain" description="Nudix hydrolase" evidence="2">
    <location>
        <begin position="3"/>
        <end position="135"/>
    </location>
</feature>
<dbReference type="eggNOG" id="ENOG502S3YT">
    <property type="taxonomic scope" value="Eukaryota"/>
</dbReference>
<dbReference type="GO" id="GO:0006203">
    <property type="term" value="P:dGTP catabolic process"/>
    <property type="evidence" value="ECO:0007669"/>
    <property type="project" value="TreeGrafter"/>
</dbReference>
<keyword evidence="1" id="KW-0378">Hydrolase</keyword>
<keyword evidence="4" id="KW-1185">Reference proteome</keyword>
<dbReference type="PANTHER" id="PTHR16099:SF5">
    <property type="entry name" value="NUCLEOTIDE TRIPHOSPHATE DIPHOSPHATASE NUDT15"/>
    <property type="match status" value="1"/>
</dbReference>
<dbReference type="PANTHER" id="PTHR16099">
    <property type="entry name" value="8-OXO-DGTP DIPHOSPHATES NUDT15"/>
    <property type="match status" value="1"/>
</dbReference>
<dbReference type="FunFam" id="3.90.79.10:FF:000060">
    <property type="entry name" value="Nudix hydrolase 1"/>
    <property type="match status" value="1"/>
</dbReference>
<dbReference type="InterPro" id="IPR000086">
    <property type="entry name" value="NUDIX_hydrolase_dom"/>
</dbReference>
<dbReference type="OrthoDB" id="447842at2759"/>
<evidence type="ECO:0000313" key="3">
    <source>
        <dbReference type="EMBL" id="CCG81394.1"/>
    </source>
</evidence>
<dbReference type="InterPro" id="IPR015797">
    <property type="entry name" value="NUDIX_hydrolase-like_dom_sf"/>
</dbReference>
<accession>R4XDH1</accession>
<dbReference type="Pfam" id="PF00293">
    <property type="entry name" value="NUDIX"/>
    <property type="match status" value="1"/>
</dbReference>
<sequence>MAAVQVGIGILARHPETGSVLLGKRTVKHGSETYSFPGGHLEFGESFVECARRELKEETNLEFDGEVVAIATLNNIFHDAKKHYVTILSVIPATDVEQLVNAEPEKCAGWDWVAEEQIREWINTGERSLFLPIINYYGGE</sequence>
<evidence type="ECO:0000256" key="1">
    <source>
        <dbReference type="ARBA" id="ARBA00022801"/>
    </source>
</evidence>
<protein>
    <recommendedName>
        <fullName evidence="2">Nudix hydrolase domain-containing protein</fullName>
    </recommendedName>
</protein>
<name>R4XDH1_TAPDE</name>
<dbReference type="VEuPathDB" id="FungiDB:TAPDE_001100"/>
<proteinExistence type="predicted"/>
<dbReference type="EMBL" id="CAHR02000037">
    <property type="protein sequence ID" value="CCG81394.1"/>
    <property type="molecule type" value="Genomic_DNA"/>
</dbReference>
<dbReference type="PROSITE" id="PS51462">
    <property type="entry name" value="NUDIX"/>
    <property type="match status" value="1"/>
</dbReference>
<dbReference type="SUPFAM" id="SSF55811">
    <property type="entry name" value="Nudix"/>
    <property type="match status" value="1"/>
</dbReference>
<gene>
    <name evidence="3" type="ORF">TAPDE_001100</name>
</gene>
<dbReference type="Gene3D" id="3.90.79.10">
    <property type="entry name" value="Nucleoside Triphosphate Pyrophosphohydrolase"/>
    <property type="match status" value="1"/>
</dbReference>
<dbReference type="AlphaFoldDB" id="R4XDH1"/>
<evidence type="ECO:0000313" key="4">
    <source>
        <dbReference type="Proteomes" id="UP000013776"/>
    </source>
</evidence>
<dbReference type="GO" id="GO:0035539">
    <property type="term" value="F:8-oxo-7,8-dihydrodeoxyguanosine triphosphate pyrophosphatase activity"/>
    <property type="evidence" value="ECO:0007669"/>
    <property type="project" value="TreeGrafter"/>
</dbReference>
<dbReference type="CDD" id="cd04678">
    <property type="entry name" value="NUDIX_MTH2_Nudt15"/>
    <property type="match status" value="1"/>
</dbReference>
<dbReference type="PROSITE" id="PS00893">
    <property type="entry name" value="NUDIX_BOX"/>
    <property type="match status" value="1"/>
</dbReference>
<dbReference type="Proteomes" id="UP000013776">
    <property type="component" value="Unassembled WGS sequence"/>
</dbReference>
<dbReference type="STRING" id="1097556.R4XDH1"/>
<evidence type="ECO:0000259" key="2">
    <source>
        <dbReference type="PROSITE" id="PS51462"/>
    </source>
</evidence>